<evidence type="ECO:0000313" key="2">
    <source>
        <dbReference type="EMBL" id="CDP36400.1"/>
    </source>
</evidence>
<feature type="compositionally biased region" description="Low complexity" evidence="1">
    <location>
        <begin position="46"/>
        <end position="62"/>
    </location>
</feature>
<sequence>MGDSPGHRPNAIVNAGGSSGTTNLLDRLEEVIPEEDYNYDFSALFPRPSEGSGPEPQSSSAQPDKEARHDGHHHGPSESGVSAARRSATERYSAYLTALHDAGVPTTLPTGETIDLRKTCPFCLRSFSHPGSLGRHLDLKRGTRVHPAPKVDLIRRDVKRRGDVVEIKTRRAQRAKEYNSREDVKERAKARRRAKERSDRARELARIHFINRLSAPSLPPHPSFALVVLYFLPTTHWPHDPPTGETYELLMSTIDPQDPVRSKVDAAFEQWRHMDMDTRQGVWIREQRTVAELAVGTQMTLRALGNRDEWLAAEEARILSEDSKGEEEVEGEVEVDGESEDHASSLSRNSNGSEELPLLV</sequence>
<dbReference type="AlphaFoldDB" id="A0A060T5J3"/>
<organism evidence="2">
    <name type="scientific">Blastobotrys adeninivorans</name>
    <name type="common">Yeast</name>
    <name type="synonym">Arxula adeninivorans</name>
    <dbReference type="NCBI Taxonomy" id="409370"/>
    <lineage>
        <taxon>Eukaryota</taxon>
        <taxon>Fungi</taxon>
        <taxon>Dikarya</taxon>
        <taxon>Ascomycota</taxon>
        <taxon>Saccharomycotina</taxon>
        <taxon>Dipodascomycetes</taxon>
        <taxon>Dipodascales</taxon>
        <taxon>Trichomonascaceae</taxon>
        <taxon>Blastobotrys</taxon>
    </lineage>
</organism>
<dbReference type="PhylomeDB" id="A0A060T5J3"/>
<feature type="region of interest" description="Disordered" evidence="1">
    <location>
        <begin position="318"/>
        <end position="360"/>
    </location>
</feature>
<evidence type="ECO:0000256" key="1">
    <source>
        <dbReference type="SAM" id="MobiDB-lite"/>
    </source>
</evidence>
<gene>
    <name evidence="2" type="ORF">GNLVRS02_ARAD1B12100g</name>
</gene>
<feature type="compositionally biased region" description="Basic and acidic residues" evidence="1">
    <location>
        <begin position="63"/>
        <end position="76"/>
    </location>
</feature>
<feature type="region of interest" description="Disordered" evidence="1">
    <location>
        <begin position="39"/>
        <end position="88"/>
    </location>
</feature>
<reference evidence="2" key="2">
    <citation type="submission" date="2014-06" db="EMBL/GenBank/DDBJ databases">
        <title>The complete genome of Blastobotrys (Arxula) adeninivorans LS3 - a yeast of biotechnological interest.</title>
        <authorList>
            <person name="Kunze G."/>
            <person name="Gaillardin C."/>
            <person name="Czernicka M."/>
            <person name="Durrens P."/>
            <person name="Martin T."/>
            <person name="Boer E."/>
            <person name="Gabaldon T."/>
            <person name="Cruz J."/>
            <person name="Talla E."/>
            <person name="Marck C."/>
            <person name="Goffeau A."/>
            <person name="Barbe V."/>
            <person name="Baret P."/>
            <person name="Baronian K."/>
            <person name="Beier S."/>
            <person name="Bleykasten C."/>
            <person name="Bode R."/>
            <person name="Casaregola S."/>
            <person name="Despons L."/>
            <person name="Fairhead C."/>
            <person name="Giersberg M."/>
            <person name="Gierski P."/>
            <person name="Hahnel U."/>
            <person name="Hartmann A."/>
            <person name="Jankowska D."/>
            <person name="Jubin C."/>
            <person name="Jung P."/>
            <person name="Lafontaine I."/>
            <person name="Leh-Louis V."/>
            <person name="Lemaire M."/>
            <person name="Marcet-Houben M."/>
            <person name="Mascher M."/>
            <person name="Morel G."/>
            <person name="Richard G.-F."/>
            <person name="Riechen J."/>
            <person name="Sacerdot C."/>
            <person name="Sarkar A."/>
            <person name="Savel G."/>
            <person name="Schacherer J."/>
            <person name="Sherman D."/>
            <person name="Straub M.-L."/>
            <person name="Stein N."/>
            <person name="Thierry A."/>
            <person name="Trautwein-Schult A."/>
            <person name="Westhof E."/>
            <person name="Worch S."/>
            <person name="Dujon B."/>
            <person name="Souciet J.-L."/>
            <person name="Wincker P."/>
            <person name="Scholz U."/>
            <person name="Neuveglise N."/>
        </authorList>
    </citation>
    <scope>NUCLEOTIDE SEQUENCE</scope>
    <source>
        <strain evidence="2">LS3</strain>
    </source>
</reference>
<protein>
    <submittedName>
        <fullName evidence="2">ARAD1B12100p</fullName>
    </submittedName>
</protein>
<feature type="compositionally biased region" description="Basic and acidic residues" evidence="1">
    <location>
        <begin position="176"/>
        <end position="187"/>
    </location>
</feature>
<feature type="compositionally biased region" description="Acidic residues" evidence="1">
    <location>
        <begin position="324"/>
        <end position="339"/>
    </location>
</feature>
<feature type="region of interest" description="Disordered" evidence="1">
    <location>
        <begin position="176"/>
        <end position="199"/>
    </location>
</feature>
<name>A0A060T5J3_BLAAD</name>
<reference evidence="2" key="1">
    <citation type="submission" date="2014-02" db="EMBL/GenBank/DDBJ databases">
        <authorList>
            <person name="Genoscope - CEA"/>
        </authorList>
    </citation>
    <scope>NUCLEOTIDE SEQUENCE</scope>
    <source>
        <strain evidence="2">LS3</strain>
    </source>
</reference>
<feature type="region of interest" description="Disordered" evidence="1">
    <location>
        <begin position="1"/>
        <end position="22"/>
    </location>
</feature>
<proteinExistence type="predicted"/>
<accession>A0A060T5J3</accession>
<dbReference type="EMBL" id="HG937692">
    <property type="protein sequence ID" value="CDP36400.1"/>
    <property type="molecule type" value="Genomic_DNA"/>
</dbReference>
<feature type="compositionally biased region" description="Polar residues" evidence="1">
    <location>
        <begin position="344"/>
        <end position="353"/>
    </location>
</feature>